<feature type="transmembrane region" description="Helical" evidence="7">
    <location>
        <begin position="62"/>
        <end position="80"/>
    </location>
</feature>
<keyword evidence="4 7" id="KW-0812">Transmembrane</keyword>
<dbReference type="PANTHER" id="PTHR30576">
    <property type="entry name" value="COLANIC BIOSYNTHESIS UDP-GLUCOSE LIPID CARRIER TRANSFERASE"/>
    <property type="match status" value="1"/>
</dbReference>
<gene>
    <name evidence="9" type="ORF">IOQ59_14215</name>
</gene>
<comment type="subcellular location">
    <subcellularLocation>
        <location evidence="1">Membrane</location>
        <topology evidence="1">Multi-pass membrane protein</topology>
    </subcellularLocation>
</comment>
<sequence>MDQASPSQVSDLGPRKSKRRLLRNHESLIYWGQLAVDGVLVAGSLMLLALLKTGDIDVPYRLLAVISVLLLFVIYSAQGVYRRAAGYVSGCYRLAVSWASVLMVLTLIGFLTKTGESFSRQVFIAWALLGFVLQAVAYVNIKFFSDRYRERFARVIPALVVGSGSLANHLKASLEVNRWIPDKVVGHVCLSGQEAANEAGDALVVGDLHALRELIRTRGVKRVYLALPIEQSGKIGDLHIDLLDMNVDLIWVPDIYALNLLNHSVREVAGMPLIFLNESPLTSRRRGSLLKDFMDRSVALLSIVLLSPVLLATAFAVKFSSRGPVLFKQERHGWDGKIINVWKFRSMKVHVEGTGEVTQAQREDPRITKVGKFIRRTSIDELPQLFNVLQGRMSLVGPRPHAVAHNEFYSDKINAYLARHRIKPGITGLAQISGCRGETETIDKMQKRVDYDLEYINNWSVWLDVKILIKTPLSLLSKDIY</sequence>
<feature type="transmembrane region" description="Helical" evidence="7">
    <location>
        <begin position="298"/>
        <end position="317"/>
    </location>
</feature>
<dbReference type="EMBL" id="JADEYS010000014">
    <property type="protein sequence ID" value="MBE9398412.1"/>
    <property type="molecule type" value="Genomic_DNA"/>
</dbReference>
<dbReference type="Pfam" id="PF13727">
    <property type="entry name" value="CoA_binding_3"/>
    <property type="match status" value="1"/>
</dbReference>
<dbReference type="GO" id="GO:0016020">
    <property type="term" value="C:membrane"/>
    <property type="evidence" value="ECO:0007669"/>
    <property type="project" value="UniProtKB-SubCell"/>
</dbReference>
<dbReference type="Pfam" id="PF02397">
    <property type="entry name" value="Bac_transf"/>
    <property type="match status" value="1"/>
</dbReference>
<dbReference type="PANTHER" id="PTHR30576:SF21">
    <property type="entry name" value="UDP-GLUCOSE:UNDECAPRENYL-PHOSPHATE GLUCOSE-1-PHOSPHATE TRANSFERASE"/>
    <property type="match status" value="1"/>
</dbReference>
<keyword evidence="5 7" id="KW-1133">Transmembrane helix</keyword>
<keyword evidence="6 7" id="KW-0472">Membrane</keyword>
<keyword evidence="10" id="KW-1185">Reference proteome</keyword>
<proteinExistence type="inferred from homology"/>
<comment type="similarity">
    <text evidence="2">Belongs to the bacterial sugar transferase family.</text>
</comment>
<dbReference type="GO" id="GO:0089702">
    <property type="term" value="F:undecaprenyl-phosphate glucose phosphotransferase activity"/>
    <property type="evidence" value="ECO:0007669"/>
    <property type="project" value="UniProtKB-EC"/>
</dbReference>
<dbReference type="EC" id="2.7.8.31" evidence="9"/>
<evidence type="ECO:0000259" key="8">
    <source>
        <dbReference type="Pfam" id="PF02397"/>
    </source>
</evidence>
<evidence type="ECO:0000256" key="7">
    <source>
        <dbReference type="SAM" id="Phobius"/>
    </source>
</evidence>
<feature type="transmembrane region" description="Helical" evidence="7">
    <location>
        <begin position="28"/>
        <end position="50"/>
    </location>
</feature>
<evidence type="ECO:0000256" key="5">
    <source>
        <dbReference type="ARBA" id="ARBA00022989"/>
    </source>
</evidence>
<feature type="transmembrane region" description="Helical" evidence="7">
    <location>
        <begin position="123"/>
        <end position="141"/>
    </location>
</feature>
<evidence type="ECO:0000256" key="2">
    <source>
        <dbReference type="ARBA" id="ARBA00006464"/>
    </source>
</evidence>
<dbReference type="Proteomes" id="UP000640333">
    <property type="component" value="Unassembled WGS sequence"/>
</dbReference>
<evidence type="ECO:0000256" key="1">
    <source>
        <dbReference type="ARBA" id="ARBA00004141"/>
    </source>
</evidence>
<keyword evidence="3 9" id="KW-0808">Transferase</keyword>
<evidence type="ECO:0000256" key="4">
    <source>
        <dbReference type="ARBA" id="ARBA00022692"/>
    </source>
</evidence>
<dbReference type="Gene3D" id="3.40.50.720">
    <property type="entry name" value="NAD(P)-binding Rossmann-like Domain"/>
    <property type="match status" value="1"/>
</dbReference>
<evidence type="ECO:0000313" key="10">
    <source>
        <dbReference type="Proteomes" id="UP000640333"/>
    </source>
</evidence>
<dbReference type="NCBIfam" id="TIGR03023">
    <property type="entry name" value="WcaJ_sugtrans"/>
    <property type="match status" value="1"/>
</dbReference>
<dbReference type="InterPro" id="IPR017473">
    <property type="entry name" value="Undecaprenyl-P_gluc_Ptfrase"/>
</dbReference>
<name>A0A8J7FR20_9GAMM</name>
<organism evidence="9 10">
    <name type="scientific">Pontibacterium sinense</name>
    <dbReference type="NCBI Taxonomy" id="2781979"/>
    <lineage>
        <taxon>Bacteria</taxon>
        <taxon>Pseudomonadati</taxon>
        <taxon>Pseudomonadota</taxon>
        <taxon>Gammaproteobacteria</taxon>
        <taxon>Oceanospirillales</taxon>
        <taxon>Oceanospirillaceae</taxon>
        <taxon>Pontibacterium</taxon>
    </lineage>
</organism>
<evidence type="ECO:0000256" key="3">
    <source>
        <dbReference type="ARBA" id="ARBA00022679"/>
    </source>
</evidence>
<evidence type="ECO:0000256" key="6">
    <source>
        <dbReference type="ARBA" id="ARBA00023136"/>
    </source>
</evidence>
<feature type="transmembrane region" description="Helical" evidence="7">
    <location>
        <begin position="92"/>
        <end position="111"/>
    </location>
</feature>
<reference evidence="9" key="1">
    <citation type="submission" date="2020-10" db="EMBL/GenBank/DDBJ databases">
        <title>Bacterium isolated from coastal waters sediment.</title>
        <authorList>
            <person name="Chen R.-J."/>
            <person name="Lu D.-C."/>
            <person name="Zhu K.-L."/>
            <person name="Du Z.-J."/>
        </authorList>
    </citation>
    <scope>NUCLEOTIDE SEQUENCE</scope>
    <source>
        <strain evidence="9">N1Y112</strain>
    </source>
</reference>
<dbReference type="InterPro" id="IPR003362">
    <property type="entry name" value="Bact_transf"/>
</dbReference>
<protein>
    <submittedName>
        <fullName evidence="9">Undecaprenyl-phosphate glucose phosphotransferase</fullName>
        <ecNumber evidence="9">2.7.8.31</ecNumber>
    </submittedName>
</protein>
<evidence type="ECO:0000313" key="9">
    <source>
        <dbReference type="EMBL" id="MBE9398412.1"/>
    </source>
</evidence>
<dbReference type="RefSeq" id="WP_193954047.1">
    <property type="nucleotide sequence ID" value="NZ_JADEYS010000014.1"/>
</dbReference>
<dbReference type="GO" id="GO:0009242">
    <property type="term" value="P:colanic acid biosynthetic process"/>
    <property type="evidence" value="ECO:0007669"/>
    <property type="project" value="TreeGrafter"/>
</dbReference>
<feature type="domain" description="Bacterial sugar transferase" evidence="8">
    <location>
        <begin position="291"/>
        <end position="476"/>
    </location>
</feature>
<comment type="caution">
    <text evidence="9">The sequence shown here is derived from an EMBL/GenBank/DDBJ whole genome shotgun (WGS) entry which is preliminary data.</text>
</comment>
<dbReference type="AlphaFoldDB" id="A0A8J7FR20"/>
<accession>A0A8J7FR20</accession>
<dbReference type="InterPro" id="IPR017475">
    <property type="entry name" value="EPS_sugar_tfrase"/>
</dbReference>
<dbReference type="NCBIfam" id="TIGR03025">
    <property type="entry name" value="EPS_sugtrans"/>
    <property type="match status" value="1"/>
</dbReference>